<keyword evidence="4" id="KW-1185">Reference proteome</keyword>
<dbReference type="InterPro" id="IPR036280">
    <property type="entry name" value="Multihaem_cyt_sf"/>
</dbReference>
<dbReference type="Gene3D" id="2.120.10.30">
    <property type="entry name" value="TolB, C-terminal domain"/>
    <property type="match status" value="1"/>
</dbReference>
<proteinExistence type="predicted"/>
<evidence type="ECO:0000313" key="4">
    <source>
        <dbReference type="Proteomes" id="UP000622317"/>
    </source>
</evidence>
<reference evidence="3" key="1">
    <citation type="submission" date="2020-09" db="EMBL/GenBank/DDBJ databases">
        <title>Pelagicoccus enzymogenes sp. nov. with an EPS production, isolated from marine sediment.</title>
        <authorList>
            <person name="Feng X."/>
        </authorList>
    </citation>
    <scope>NUCLEOTIDE SEQUENCE</scope>
    <source>
        <strain evidence="3">NFK12</strain>
    </source>
</reference>
<evidence type="ECO:0000313" key="3">
    <source>
        <dbReference type="EMBL" id="MBD5782273.1"/>
    </source>
</evidence>
<sequence>MLPPAFRSIAIFAGAVCVATANAQRVANETLNLPAEFSTGSYELEELLAVTAILAIASPQDDSGYLYLAEREGRVTVVTDLDNGVTAATPFLDITSRVTTHSENGLLGLAFHPQYQNNGYCYVFYTTNASGQATNRLSRFTRSAENPLRADSESEVILFDQHDQAANHNGGALNFGLDGYLYVAVGDEGGGGDNYQNGQRIDRDLFAGLLRLDVDKKPGSVEPTEHPAIPRNEEGQAAFSIPHDNPLVSHWQEAGADPASELRLEFFAIGLRNPWHFDIDPLTGEIWLSDVGQNSYEEINLIEKGGNYGWPNREGAHNYSQNRTVPPEFGPLIDPVFEYGRDFGASVSGGIVYRGSDFPELYGSYLFSDFYQNHVWATRWDAEANSYQTSRIASFASVSAYGRDPRNGELLAGNIWGGLGKMIRSEGSNPPAFPPTLSETGAFSDLSALQPEDGIYPYSPKLPFWSDHARKTRWVSIPGETQVGFATDANWEFPTGSVWIKHFDLETERGNPASRKRIETRFLVKTDSGAYGLSYQWNQAETEAYLVPAEGSSIDISITTGDQTSAQTWNIPSRQQCLGCHTPAAGYALSFNTRQLNTLGQHDEQAENTLSYFSRLGVLDTEITAPAELPRHFHPADANASLEQKARSYLAVNCVSCHQPGGGTPASWDARPHLSLEATGLLDGIPNDNGGDSSKRIIAPGSPERSLLIDRMAAGSGFKRMPPFGSSLTDEAGVSLLSQWIVELGADSLFREWQTLHFASPTDPRAAPQADPDLDGNSNRLEFLTNTLPLDPNSRWIPQFTREQDSLTIRFPMVPERSFVIQRSADLSNWTEWDVTGNPPQPDSEQGGEALIQGDLDLQDGKSFFRVTVDD</sequence>
<dbReference type="InterPro" id="IPR011042">
    <property type="entry name" value="6-blade_b-propeller_TolB-like"/>
</dbReference>
<name>A0A927FBW7_9BACT</name>
<dbReference type="AlphaFoldDB" id="A0A927FBW7"/>
<dbReference type="Proteomes" id="UP000622317">
    <property type="component" value="Unassembled WGS sequence"/>
</dbReference>
<keyword evidence="1" id="KW-0732">Signal</keyword>
<dbReference type="InterPro" id="IPR011041">
    <property type="entry name" value="Quinoprot_gluc/sorb_DH_b-prop"/>
</dbReference>
<protein>
    <submittedName>
        <fullName evidence="3">PQQ-dependent sugar dehydrogenase</fullName>
    </submittedName>
</protein>
<dbReference type="Gene3D" id="1.10.1130.10">
    <property type="entry name" value="Flavocytochrome C3, Chain A"/>
    <property type="match status" value="1"/>
</dbReference>
<dbReference type="SUPFAM" id="SSF50952">
    <property type="entry name" value="Soluble quinoprotein glucose dehydrogenase"/>
    <property type="match status" value="1"/>
</dbReference>
<feature type="chain" id="PRO_5036875221" evidence="1">
    <location>
        <begin position="24"/>
        <end position="871"/>
    </location>
</feature>
<feature type="signal peptide" evidence="1">
    <location>
        <begin position="1"/>
        <end position="23"/>
    </location>
</feature>
<dbReference type="InterPro" id="IPR012938">
    <property type="entry name" value="Glc/Sorbosone_DH"/>
</dbReference>
<feature type="domain" description="Glucose/Sorbosone dehydrogenase" evidence="2">
    <location>
        <begin position="240"/>
        <end position="392"/>
    </location>
</feature>
<dbReference type="PANTHER" id="PTHR19328">
    <property type="entry name" value="HEDGEHOG-INTERACTING PROTEIN"/>
    <property type="match status" value="1"/>
</dbReference>
<gene>
    <name evidence="3" type="ORF">IEN85_22430</name>
</gene>
<dbReference type="SUPFAM" id="SSF48695">
    <property type="entry name" value="Multiheme cytochromes"/>
    <property type="match status" value="1"/>
</dbReference>
<organism evidence="3 4">
    <name type="scientific">Pelagicoccus enzymogenes</name>
    <dbReference type="NCBI Taxonomy" id="2773457"/>
    <lineage>
        <taxon>Bacteria</taxon>
        <taxon>Pseudomonadati</taxon>
        <taxon>Verrucomicrobiota</taxon>
        <taxon>Opitutia</taxon>
        <taxon>Puniceicoccales</taxon>
        <taxon>Pelagicoccaceae</taxon>
        <taxon>Pelagicoccus</taxon>
    </lineage>
</organism>
<dbReference type="EMBL" id="JACYFG010000057">
    <property type="protein sequence ID" value="MBD5782273.1"/>
    <property type="molecule type" value="Genomic_DNA"/>
</dbReference>
<dbReference type="RefSeq" id="WP_191619353.1">
    <property type="nucleotide sequence ID" value="NZ_JACYFG010000057.1"/>
</dbReference>
<dbReference type="PANTHER" id="PTHR19328:SF75">
    <property type="entry name" value="ALDOSE SUGAR DEHYDROGENASE YLII"/>
    <property type="match status" value="1"/>
</dbReference>
<dbReference type="Pfam" id="PF07995">
    <property type="entry name" value="GSDH"/>
    <property type="match status" value="1"/>
</dbReference>
<accession>A0A927FBW7</accession>
<evidence type="ECO:0000259" key="2">
    <source>
        <dbReference type="Pfam" id="PF07995"/>
    </source>
</evidence>
<evidence type="ECO:0000256" key="1">
    <source>
        <dbReference type="SAM" id="SignalP"/>
    </source>
</evidence>
<comment type="caution">
    <text evidence="3">The sequence shown here is derived from an EMBL/GenBank/DDBJ whole genome shotgun (WGS) entry which is preliminary data.</text>
</comment>